<comment type="caution">
    <text evidence="2">The sequence shown here is derived from an EMBL/GenBank/DDBJ whole genome shotgun (WGS) entry which is preliminary data.</text>
</comment>
<feature type="transmembrane region" description="Helical" evidence="1">
    <location>
        <begin position="78"/>
        <end position="95"/>
    </location>
</feature>
<evidence type="ECO:0000313" key="3">
    <source>
        <dbReference type="Proteomes" id="UP000321513"/>
    </source>
</evidence>
<proteinExistence type="predicted"/>
<name>A0A512BIJ3_9BACT</name>
<keyword evidence="1" id="KW-0812">Transmembrane</keyword>
<keyword evidence="1" id="KW-1133">Transmembrane helix</keyword>
<feature type="transmembrane region" description="Helical" evidence="1">
    <location>
        <begin position="115"/>
        <end position="132"/>
    </location>
</feature>
<keyword evidence="3" id="KW-1185">Reference proteome</keyword>
<dbReference type="RefSeq" id="WP_147205744.1">
    <property type="nucleotide sequence ID" value="NZ_BJYT01000025.1"/>
</dbReference>
<evidence type="ECO:0000313" key="2">
    <source>
        <dbReference type="EMBL" id="GEO11637.1"/>
    </source>
</evidence>
<dbReference type="EMBL" id="BJYT01000025">
    <property type="protein sequence ID" value="GEO11637.1"/>
    <property type="molecule type" value="Genomic_DNA"/>
</dbReference>
<evidence type="ECO:0000256" key="1">
    <source>
        <dbReference type="SAM" id="Phobius"/>
    </source>
</evidence>
<organism evidence="2 3">
    <name type="scientific">Segetibacter aerophilus</name>
    <dbReference type="NCBI Taxonomy" id="670293"/>
    <lineage>
        <taxon>Bacteria</taxon>
        <taxon>Pseudomonadati</taxon>
        <taxon>Bacteroidota</taxon>
        <taxon>Chitinophagia</taxon>
        <taxon>Chitinophagales</taxon>
        <taxon>Chitinophagaceae</taxon>
        <taxon>Segetibacter</taxon>
    </lineage>
</organism>
<keyword evidence="1" id="KW-0472">Membrane</keyword>
<dbReference type="AlphaFoldDB" id="A0A512BIJ3"/>
<feature type="transmembrane region" description="Helical" evidence="1">
    <location>
        <begin position="47"/>
        <end position="66"/>
    </location>
</feature>
<protein>
    <submittedName>
        <fullName evidence="2">Uncharacterized protein</fullName>
    </submittedName>
</protein>
<sequence length="154" mass="17829">MRRYPFLVIALALFSLIDGYLLSAISFVGRAGISLFYTQYQFLKSWWKGALLVFIVWIILLVIQSWIGNKVSRATSKVLQISLLIIAIAGLYLSYADFRNSLSHRWLGERFHLGVYLFWLGWITISIFMLLQRKVDRIEDAKTDNVTDRTMGKS</sequence>
<dbReference type="OrthoDB" id="1149093at2"/>
<gene>
    <name evidence="2" type="ORF">SAE01_41330</name>
</gene>
<dbReference type="Proteomes" id="UP000321513">
    <property type="component" value="Unassembled WGS sequence"/>
</dbReference>
<reference evidence="2 3" key="1">
    <citation type="submission" date="2019-07" db="EMBL/GenBank/DDBJ databases">
        <title>Whole genome shotgun sequence of Segetibacter aerophilus NBRC 106135.</title>
        <authorList>
            <person name="Hosoyama A."/>
            <person name="Uohara A."/>
            <person name="Ohji S."/>
            <person name="Ichikawa N."/>
        </authorList>
    </citation>
    <scope>NUCLEOTIDE SEQUENCE [LARGE SCALE GENOMIC DNA]</scope>
    <source>
        <strain evidence="2 3">NBRC 106135</strain>
    </source>
</reference>
<accession>A0A512BIJ3</accession>